<dbReference type="AlphaFoldDB" id="A0A4D6MES8"/>
<evidence type="ECO:0000256" key="1">
    <source>
        <dbReference type="SAM" id="SignalP"/>
    </source>
</evidence>
<evidence type="ECO:0000313" key="2">
    <source>
        <dbReference type="EMBL" id="QCD99507.1"/>
    </source>
</evidence>
<evidence type="ECO:0000313" key="3">
    <source>
        <dbReference type="Proteomes" id="UP000501690"/>
    </source>
</evidence>
<dbReference type="Proteomes" id="UP000501690">
    <property type="component" value="Linkage Group LG7"/>
</dbReference>
<gene>
    <name evidence="2" type="ORF">DEO72_LG7g789</name>
</gene>
<accession>A0A4D6MES8</accession>
<dbReference type="EMBL" id="CP039351">
    <property type="protein sequence ID" value="QCD99507.1"/>
    <property type="molecule type" value="Genomic_DNA"/>
</dbReference>
<keyword evidence="1" id="KW-0732">Signal</keyword>
<protein>
    <recommendedName>
        <fullName evidence="4">Secreted protein</fullName>
    </recommendedName>
</protein>
<keyword evidence="3" id="KW-1185">Reference proteome</keyword>
<evidence type="ECO:0008006" key="4">
    <source>
        <dbReference type="Google" id="ProtNLM"/>
    </source>
</evidence>
<feature type="signal peptide" evidence="1">
    <location>
        <begin position="1"/>
        <end position="21"/>
    </location>
</feature>
<reference evidence="2 3" key="1">
    <citation type="submission" date="2019-04" db="EMBL/GenBank/DDBJ databases">
        <title>An improved genome assembly and genetic linkage map for asparagus bean, Vigna unguiculata ssp. sesquipedialis.</title>
        <authorList>
            <person name="Xia Q."/>
            <person name="Zhang R."/>
            <person name="Dong Y."/>
        </authorList>
    </citation>
    <scope>NUCLEOTIDE SEQUENCE [LARGE SCALE GENOMIC DNA]</scope>
    <source>
        <tissue evidence="2">Leaf</tissue>
    </source>
</reference>
<name>A0A4D6MES8_VIGUN</name>
<organism evidence="2 3">
    <name type="scientific">Vigna unguiculata</name>
    <name type="common">Cowpea</name>
    <dbReference type="NCBI Taxonomy" id="3917"/>
    <lineage>
        <taxon>Eukaryota</taxon>
        <taxon>Viridiplantae</taxon>
        <taxon>Streptophyta</taxon>
        <taxon>Embryophyta</taxon>
        <taxon>Tracheophyta</taxon>
        <taxon>Spermatophyta</taxon>
        <taxon>Magnoliopsida</taxon>
        <taxon>eudicotyledons</taxon>
        <taxon>Gunneridae</taxon>
        <taxon>Pentapetalae</taxon>
        <taxon>rosids</taxon>
        <taxon>fabids</taxon>
        <taxon>Fabales</taxon>
        <taxon>Fabaceae</taxon>
        <taxon>Papilionoideae</taxon>
        <taxon>50 kb inversion clade</taxon>
        <taxon>NPAAA clade</taxon>
        <taxon>indigoferoid/millettioid clade</taxon>
        <taxon>Phaseoleae</taxon>
        <taxon>Vigna</taxon>
    </lineage>
</organism>
<feature type="chain" id="PRO_5020024897" description="Secreted protein" evidence="1">
    <location>
        <begin position="22"/>
        <end position="119"/>
    </location>
</feature>
<sequence length="119" mass="13390">MNGMIWYEFVAWLLLVTCVNSEPLCNSRSGELDSPRRDSQRHEYWFYSSISLGRGKLVLGDRPSRLGECASLRRESMYARGCGWGLSLAQVVNSILGEGVSRSSESLSPKRDIEANVMR</sequence>
<proteinExistence type="predicted"/>